<sequence>MRGPSSRWVVHVPIVVPDLLRARILARTAARVLAQFTRCVDVGEVTVSTEDEQRVHHRVFCDRRLAGGARCGLPSDHLAPCATRHNQRAYGWRERQPPGA</sequence>
<dbReference type="EMBL" id="FMCW01000021">
    <property type="protein sequence ID" value="SCF02575.1"/>
    <property type="molecule type" value="Genomic_DNA"/>
</dbReference>
<organism evidence="1 2">
    <name type="scientific">Micromonospora haikouensis</name>
    <dbReference type="NCBI Taxonomy" id="686309"/>
    <lineage>
        <taxon>Bacteria</taxon>
        <taxon>Bacillati</taxon>
        <taxon>Actinomycetota</taxon>
        <taxon>Actinomycetes</taxon>
        <taxon>Micromonosporales</taxon>
        <taxon>Micromonosporaceae</taxon>
        <taxon>Micromonospora</taxon>
    </lineage>
</organism>
<dbReference type="Proteomes" id="UP000199375">
    <property type="component" value="Unassembled WGS sequence"/>
</dbReference>
<gene>
    <name evidence="1" type="ORF">GA0070558_12133</name>
</gene>
<reference evidence="1 2" key="1">
    <citation type="submission" date="2016-06" db="EMBL/GenBank/DDBJ databases">
        <authorList>
            <person name="Kjaerup R.B."/>
            <person name="Dalgaard T.S."/>
            <person name="Juul-Madsen H.R."/>
        </authorList>
    </citation>
    <scope>NUCLEOTIDE SEQUENCE [LARGE SCALE GENOMIC DNA]</scope>
    <source>
        <strain evidence="1 2">DSM 45626</strain>
    </source>
</reference>
<protein>
    <submittedName>
        <fullName evidence="1">Uncharacterized protein</fullName>
    </submittedName>
</protein>
<proteinExistence type="predicted"/>
<evidence type="ECO:0000313" key="2">
    <source>
        <dbReference type="Proteomes" id="UP000199375"/>
    </source>
</evidence>
<evidence type="ECO:0000313" key="1">
    <source>
        <dbReference type="EMBL" id="SCF02575.1"/>
    </source>
</evidence>
<dbReference type="RefSeq" id="WP_091282953.1">
    <property type="nucleotide sequence ID" value="NZ_FMCW01000021.1"/>
</dbReference>
<dbReference type="AlphaFoldDB" id="A0A1C4X285"/>
<accession>A0A1C4X285</accession>
<name>A0A1C4X285_9ACTN</name>